<dbReference type="EMBL" id="JACHXW010000016">
    <property type="protein sequence ID" value="MBB3154419.1"/>
    <property type="molecule type" value="Genomic_DNA"/>
</dbReference>
<sequence>MKLSGFLVGGLIGAAATVYVSRKQPGAVAWAAHAVSDVCSSVARKSVSKIMRKSMREDASAFSPKHSDDTAVKSEAAWEQIETIVNSDPSLKREAEKIKAESSAIAH</sequence>
<dbReference type="RefSeq" id="WP_183567838.1">
    <property type="nucleotide sequence ID" value="NZ_CBCSLB010000025.1"/>
</dbReference>
<organism evidence="1 2">
    <name type="scientific">Paenibacillus endophyticus</name>
    <dbReference type="NCBI Taxonomy" id="1294268"/>
    <lineage>
        <taxon>Bacteria</taxon>
        <taxon>Bacillati</taxon>
        <taxon>Bacillota</taxon>
        <taxon>Bacilli</taxon>
        <taxon>Bacillales</taxon>
        <taxon>Paenibacillaceae</taxon>
        <taxon>Paenibacillus</taxon>
    </lineage>
</organism>
<accession>A0A7W5GBJ6</accession>
<reference evidence="1 2" key="1">
    <citation type="submission" date="2020-08" db="EMBL/GenBank/DDBJ databases">
        <title>Genomic Encyclopedia of Type Strains, Phase III (KMG-III): the genomes of soil and plant-associated and newly described type strains.</title>
        <authorList>
            <person name="Whitman W."/>
        </authorList>
    </citation>
    <scope>NUCLEOTIDE SEQUENCE [LARGE SCALE GENOMIC DNA]</scope>
    <source>
        <strain evidence="1 2">CECT 8234</strain>
    </source>
</reference>
<gene>
    <name evidence="1" type="ORF">FHS16_004501</name>
</gene>
<comment type="caution">
    <text evidence="1">The sequence shown here is derived from an EMBL/GenBank/DDBJ whole genome shotgun (WGS) entry which is preliminary data.</text>
</comment>
<keyword evidence="2" id="KW-1185">Reference proteome</keyword>
<dbReference type="Proteomes" id="UP000518605">
    <property type="component" value="Unassembled WGS sequence"/>
</dbReference>
<proteinExistence type="predicted"/>
<dbReference type="AlphaFoldDB" id="A0A7W5GBJ6"/>
<name>A0A7W5GBJ6_9BACL</name>
<evidence type="ECO:0000313" key="1">
    <source>
        <dbReference type="EMBL" id="MBB3154419.1"/>
    </source>
</evidence>
<evidence type="ECO:0000313" key="2">
    <source>
        <dbReference type="Proteomes" id="UP000518605"/>
    </source>
</evidence>
<protein>
    <submittedName>
        <fullName evidence="1">Putative membrane protein</fullName>
    </submittedName>
</protein>